<dbReference type="KEGG" id="sve:SVEN_7239"/>
<evidence type="ECO:0000256" key="1">
    <source>
        <dbReference type="SAM" id="MobiDB-lite"/>
    </source>
</evidence>
<feature type="compositionally biased region" description="Polar residues" evidence="1">
    <location>
        <begin position="26"/>
        <end position="42"/>
    </location>
</feature>
<sequence>MGGGQRLIAGQSSYGWSAILSCSMKSSTHVPATPSGSGSARSSRICEPPKSSTAAPSTVRSSRPRSTTQCPPGRTPGPTPTAGFAFRPQAMSSSTVHSTWYVPGFAAWSPHQRTAVPPNGVRTWASQGLLGNFATFTSSTSIVRSCSIRDSASRAVGRSGRGRGRIDVSAGKAAARVSPPVRPG</sequence>
<dbReference type="EMBL" id="FR845719">
    <property type="protein sequence ID" value="CCA60525.1"/>
    <property type="molecule type" value="Genomic_DNA"/>
</dbReference>
<dbReference type="HOGENOM" id="CLU_1467472_0_0_11"/>
<dbReference type="PROSITE" id="PS51257">
    <property type="entry name" value="PROKAR_LIPOPROTEIN"/>
    <property type="match status" value="1"/>
</dbReference>
<organism evidence="2 3">
    <name type="scientific">Streptomyces venezuelae (strain ATCC 10712 / CBS 650.69 / DSM 40230 / JCM 4526 / NBRC 13096 / PD 04745)</name>
    <dbReference type="NCBI Taxonomy" id="953739"/>
    <lineage>
        <taxon>Bacteria</taxon>
        <taxon>Bacillati</taxon>
        <taxon>Actinomycetota</taxon>
        <taxon>Actinomycetes</taxon>
        <taxon>Kitasatosporales</taxon>
        <taxon>Streptomycetaceae</taxon>
        <taxon>Streptomyces</taxon>
    </lineage>
</organism>
<dbReference type="Proteomes" id="UP000006854">
    <property type="component" value="Chromosome"/>
</dbReference>
<feature type="region of interest" description="Disordered" evidence="1">
    <location>
        <begin position="26"/>
        <end position="86"/>
    </location>
</feature>
<protein>
    <submittedName>
        <fullName evidence="2">Uncharacterized protein</fullName>
    </submittedName>
</protein>
<evidence type="ECO:0000313" key="3">
    <source>
        <dbReference type="Proteomes" id="UP000006854"/>
    </source>
</evidence>
<gene>
    <name evidence="2" type="ordered locus">SVEN_7239</name>
</gene>
<accession>F2RLZ5</accession>
<feature type="compositionally biased region" description="Low complexity" evidence="1">
    <location>
        <begin position="56"/>
        <end position="72"/>
    </location>
</feature>
<proteinExistence type="predicted"/>
<dbReference type="AlphaFoldDB" id="F2RLZ5"/>
<name>F2RLZ5_STRVP</name>
<evidence type="ECO:0000313" key="2">
    <source>
        <dbReference type="EMBL" id="CCA60525.1"/>
    </source>
</evidence>
<reference evidence="2 3" key="1">
    <citation type="journal article" date="2011" name="BMC Genomics">
        <title>Genome-wide analysis of the role of GlnR in Streptomyces venezuelae provides new insights into global nitrogen regulation in actinomycetes.</title>
        <authorList>
            <person name="Pullan S.T."/>
            <person name="Bibb M.J."/>
            <person name="Merrick M."/>
        </authorList>
    </citation>
    <scope>NUCLEOTIDE SEQUENCE [LARGE SCALE GENOMIC DNA]</scope>
    <source>
        <strain evidence="3">ATCC 10712 / CBS 650.69 / DSM 40230 / JCM 4526 / NBRC 13096 / PD 04745</strain>
    </source>
</reference>
<feature type="region of interest" description="Disordered" evidence="1">
    <location>
        <begin position="155"/>
        <end position="184"/>
    </location>
</feature>
<keyword evidence="3" id="KW-1185">Reference proteome</keyword>